<dbReference type="Gene3D" id="3.80.10.10">
    <property type="entry name" value="Ribonuclease Inhibitor"/>
    <property type="match status" value="1"/>
</dbReference>
<reference evidence="4" key="1">
    <citation type="submission" date="2022-01" db="EMBL/GenBank/DDBJ databases">
        <authorList>
            <person name="King R."/>
        </authorList>
    </citation>
    <scope>NUCLEOTIDE SEQUENCE</scope>
</reference>
<keyword evidence="5" id="KW-1185">Reference proteome</keyword>
<dbReference type="InterPro" id="IPR001611">
    <property type="entry name" value="Leu-rich_rpt"/>
</dbReference>
<feature type="chain" id="PRO_5040221324" evidence="3">
    <location>
        <begin position="27"/>
        <end position="366"/>
    </location>
</feature>
<name>A0A9P0CXV6_9CUCU</name>
<dbReference type="Proteomes" id="UP001153636">
    <property type="component" value="Chromosome 4"/>
</dbReference>
<evidence type="ECO:0000313" key="5">
    <source>
        <dbReference type="Proteomes" id="UP001153636"/>
    </source>
</evidence>
<accession>A0A9P0CXV6</accession>
<keyword evidence="2" id="KW-0677">Repeat</keyword>
<dbReference type="PANTHER" id="PTHR24366:SF170">
    <property type="entry name" value="RE50361P"/>
    <property type="match status" value="1"/>
</dbReference>
<dbReference type="SMART" id="SM00369">
    <property type="entry name" value="LRR_TYP"/>
    <property type="match status" value="6"/>
</dbReference>
<proteinExistence type="predicted"/>
<keyword evidence="1" id="KW-0433">Leucine-rich repeat</keyword>
<evidence type="ECO:0000313" key="4">
    <source>
        <dbReference type="EMBL" id="CAH1110294.1"/>
    </source>
</evidence>
<protein>
    <submittedName>
        <fullName evidence="4">Uncharacterized protein</fullName>
    </submittedName>
</protein>
<dbReference type="InterPro" id="IPR032675">
    <property type="entry name" value="LRR_dom_sf"/>
</dbReference>
<evidence type="ECO:0000256" key="1">
    <source>
        <dbReference type="ARBA" id="ARBA00022614"/>
    </source>
</evidence>
<keyword evidence="3" id="KW-0732">Signal</keyword>
<dbReference type="PROSITE" id="PS51450">
    <property type="entry name" value="LRR"/>
    <property type="match status" value="1"/>
</dbReference>
<dbReference type="PANTHER" id="PTHR24366">
    <property type="entry name" value="IG(IMMUNOGLOBULIN) AND LRR(LEUCINE RICH REPEAT) DOMAINS"/>
    <property type="match status" value="1"/>
</dbReference>
<dbReference type="EMBL" id="OV651816">
    <property type="protein sequence ID" value="CAH1110294.1"/>
    <property type="molecule type" value="Genomic_DNA"/>
</dbReference>
<sequence length="366" mass="42310">MFNKMFVIRIVLVSCFSLVIFESVEAECTRDLKAIYCENIIKISSDVLNESYQYYLKLNILNTTEPFGKSAFKNMKKLTSISISRSRMGTIYSDTFKDMPPLKNVFIDFVIIGDIQESAFSNLPKLVEVSISNTDIPFLRKGIFRNVPQLSIITIESANLRYIQDDAFYDVPKLNSLRLYSNLLTVVTKGMLNTLTNLQYLNLANNSISIIENNSFDETPHLSYLILEGNQLKALDLDMFPTTGMKYLQFINLNGNRLMFLPSAFFNRTPALEEIGLSLNPWFCPCLKEIYGILYQYNIKESSIREMINYFHDILDGDTEKIILTRRSRLPICINRNVSDIICINTYSENLSKKYLKYIKDYETFL</sequence>
<dbReference type="Pfam" id="PF13855">
    <property type="entry name" value="LRR_8"/>
    <property type="match status" value="1"/>
</dbReference>
<dbReference type="SUPFAM" id="SSF52058">
    <property type="entry name" value="L domain-like"/>
    <property type="match status" value="1"/>
</dbReference>
<evidence type="ECO:0000256" key="2">
    <source>
        <dbReference type="ARBA" id="ARBA00022737"/>
    </source>
</evidence>
<dbReference type="AlphaFoldDB" id="A0A9P0CXV6"/>
<feature type="signal peptide" evidence="3">
    <location>
        <begin position="1"/>
        <end position="26"/>
    </location>
</feature>
<dbReference type="OrthoDB" id="8023798at2759"/>
<organism evidence="4 5">
    <name type="scientific">Psylliodes chrysocephalus</name>
    <dbReference type="NCBI Taxonomy" id="3402493"/>
    <lineage>
        <taxon>Eukaryota</taxon>
        <taxon>Metazoa</taxon>
        <taxon>Ecdysozoa</taxon>
        <taxon>Arthropoda</taxon>
        <taxon>Hexapoda</taxon>
        <taxon>Insecta</taxon>
        <taxon>Pterygota</taxon>
        <taxon>Neoptera</taxon>
        <taxon>Endopterygota</taxon>
        <taxon>Coleoptera</taxon>
        <taxon>Polyphaga</taxon>
        <taxon>Cucujiformia</taxon>
        <taxon>Chrysomeloidea</taxon>
        <taxon>Chrysomelidae</taxon>
        <taxon>Galerucinae</taxon>
        <taxon>Alticini</taxon>
        <taxon>Psylliodes</taxon>
    </lineage>
</organism>
<dbReference type="InterPro" id="IPR003591">
    <property type="entry name" value="Leu-rich_rpt_typical-subtyp"/>
</dbReference>
<gene>
    <name evidence="4" type="ORF">PSYICH_LOCUS9844</name>
</gene>
<evidence type="ECO:0000256" key="3">
    <source>
        <dbReference type="SAM" id="SignalP"/>
    </source>
</evidence>